<gene>
    <name evidence="3" type="ORF">UBRO_20623</name>
</gene>
<sequence length="202" mass="23499">MKCFTLLLQVLALTVAWLSSCLLVGSEMPVTVREGDQAIHHLWEKARDGTFVTTLPDRLRFPFPKTQIAWTNFLGRSGKKLIENIYTQTFGDHYPKAVIDKDYGRKKYLQLVGFTQRGPYNFGRDKFEVEQQLEMKRRVALLLVEQFAERMHQQNLQIQAEQARKAQEEVEKDRNNWGKWLTLGRDGGEGSSSGSRRRPRRK</sequence>
<dbReference type="OrthoDB" id="10338970at2759"/>
<dbReference type="EMBL" id="LT558122">
    <property type="protein sequence ID" value="SAM81858.1"/>
    <property type="molecule type" value="Genomic_DNA"/>
</dbReference>
<dbReference type="PROSITE" id="PS51257">
    <property type="entry name" value="PROKAR_LIPOPROTEIN"/>
    <property type="match status" value="1"/>
</dbReference>
<feature type="region of interest" description="Disordered" evidence="1">
    <location>
        <begin position="165"/>
        <end position="202"/>
    </location>
</feature>
<evidence type="ECO:0000313" key="3">
    <source>
        <dbReference type="EMBL" id="SAM81858.1"/>
    </source>
</evidence>
<organism evidence="3 4">
    <name type="scientific">Ustilago bromivora</name>
    <dbReference type="NCBI Taxonomy" id="307758"/>
    <lineage>
        <taxon>Eukaryota</taxon>
        <taxon>Fungi</taxon>
        <taxon>Dikarya</taxon>
        <taxon>Basidiomycota</taxon>
        <taxon>Ustilaginomycotina</taxon>
        <taxon>Ustilaginomycetes</taxon>
        <taxon>Ustilaginales</taxon>
        <taxon>Ustilaginaceae</taxon>
        <taxon>Ustilago</taxon>
    </lineage>
</organism>
<accession>A0A1K0HC57</accession>
<name>A0A1K0HC57_9BASI</name>
<feature type="chain" id="PRO_5009664715" evidence="2">
    <location>
        <begin position="17"/>
        <end position="202"/>
    </location>
</feature>
<keyword evidence="2" id="KW-0732">Signal</keyword>
<evidence type="ECO:0000256" key="1">
    <source>
        <dbReference type="SAM" id="MobiDB-lite"/>
    </source>
</evidence>
<evidence type="ECO:0000256" key="2">
    <source>
        <dbReference type="SAM" id="SignalP"/>
    </source>
</evidence>
<feature type="compositionally biased region" description="Basic and acidic residues" evidence="1">
    <location>
        <begin position="165"/>
        <end position="176"/>
    </location>
</feature>
<dbReference type="Proteomes" id="UP000179920">
    <property type="component" value="Chromosome VI"/>
</dbReference>
<dbReference type="AlphaFoldDB" id="A0A1K0HC57"/>
<proteinExistence type="predicted"/>
<feature type="signal peptide" evidence="2">
    <location>
        <begin position="1"/>
        <end position="16"/>
    </location>
</feature>
<reference evidence="4" key="1">
    <citation type="submission" date="2016-04" db="EMBL/GenBank/DDBJ databases">
        <authorList>
            <person name="Guldener U."/>
            <person name="Guldener U."/>
        </authorList>
    </citation>
    <scope>NUCLEOTIDE SEQUENCE [LARGE SCALE GENOMIC DNA]</scope>
    <source>
        <strain evidence="4">UB2112</strain>
    </source>
</reference>
<evidence type="ECO:0000313" key="4">
    <source>
        <dbReference type="Proteomes" id="UP000179920"/>
    </source>
</evidence>
<protein>
    <submittedName>
        <fullName evidence="3">Uncharacterized protein</fullName>
    </submittedName>
</protein>